<evidence type="ECO:0000313" key="1">
    <source>
        <dbReference type="EMBL" id="TFD74740.1"/>
    </source>
</evidence>
<comment type="caution">
    <text evidence="1">The sequence shown here is derived from an EMBL/GenBank/DDBJ whole genome shotgun (WGS) entry which is preliminary data.</text>
</comment>
<protein>
    <submittedName>
        <fullName evidence="1">Uncharacterized protein</fullName>
    </submittedName>
</protein>
<sequence>MKRALADVTKLTRMVGTFVSTDGVRAVVDVGGGRIPADMAGYLPEINEPVWVLFIDGTALILGPTKMKPAEGTVTGPPSGNLVPISTVAGAMSVPYASGLTLSAGQVVKLGAWSGGGFVGAIMSTSPPPPLAPAPPSPGPVNQSAVFTAVDAGSYRSGWWTSQVWASDSNTGAWFYGSKIADTIPNGAAITAAAIYISATQITGWPPNIGYHSSAGKPGGNVSVGGASAVPVFNGWVNIPLSIVDYLKSNVGGVGVASGGYSIFRSLGQDPSSGALRINWTA</sequence>
<dbReference type="AlphaFoldDB" id="A0A4R9B3J6"/>
<dbReference type="RefSeq" id="WP_134524383.1">
    <property type="nucleotide sequence ID" value="NZ_SOHH01000087.1"/>
</dbReference>
<evidence type="ECO:0000313" key="2">
    <source>
        <dbReference type="Proteomes" id="UP000298313"/>
    </source>
</evidence>
<reference evidence="1 2" key="1">
    <citation type="submission" date="2019-03" db="EMBL/GenBank/DDBJ databases">
        <title>Genomics of glacier-inhabiting Cryobacterium strains.</title>
        <authorList>
            <person name="Liu Q."/>
            <person name="Xin Y.-H."/>
        </authorList>
    </citation>
    <scope>NUCLEOTIDE SEQUENCE [LARGE SCALE GENOMIC DNA]</scope>
    <source>
        <strain evidence="1 2">Hh4</strain>
    </source>
</reference>
<gene>
    <name evidence="1" type="ORF">E3T48_12505</name>
</gene>
<dbReference type="EMBL" id="SOHH01000087">
    <property type="protein sequence ID" value="TFD74740.1"/>
    <property type="molecule type" value="Genomic_DNA"/>
</dbReference>
<name>A0A4R9B3J6_9MICO</name>
<proteinExistence type="predicted"/>
<dbReference type="OrthoDB" id="5073742at2"/>
<accession>A0A4R9B3J6</accession>
<organism evidence="1 2">
    <name type="scientific">Cryobacterium fucosi</name>
    <dbReference type="NCBI Taxonomy" id="1259157"/>
    <lineage>
        <taxon>Bacteria</taxon>
        <taxon>Bacillati</taxon>
        <taxon>Actinomycetota</taxon>
        <taxon>Actinomycetes</taxon>
        <taxon>Micrococcales</taxon>
        <taxon>Microbacteriaceae</taxon>
        <taxon>Cryobacterium</taxon>
    </lineage>
</organism>
<dbReference type="Proteomes" id="UP000298313">
    <property type="component" value="Unassembled WGS sequence"/>
</dbReference>
<keyword evidence="2" id="KW-1185">Reference proteome</keyword>